<evidence type="ECO:0000259" key="2">
    <source>
        <dbReference type="Pfam" id="PF05699"/>
    </source>
</evidence>
<proteinExistence type="predicted"/>
<dbReference type="SUPFAM" id="SSF53098">
    <property type="entry name" value="Ribonuclease H-like"/>
    <property type="match status" value="1"/>
</dbReference>
<dbReference type="PANTHER" id="PTHR46880:SF8">
    <property type="entry name" value="E3 SUMO-PROTEIN LIGASE KIAA1586"/>
    <property type="match status" value="1"/>
</dbReference>
<evidence type="ECO:0000256" key="1">
    <source>
        <dbReference type="SAM" id="MobiDB-lite"/>
    </source>
</evidence>
<dbReference type="GO" id="GO:0046983">
    <property type="term" value="F:protein dimerization activity"/>
    <property type="evidence" value="ECO:0007669"/>
    <property type="project" value="InterPro"/>
</dbReference>
<feature type="compositionally biased region" description="Basic and acidic residues" evidence="1">
    <location>
        <begin position="43"/>
        <end position="57"/>
    </location>
</feature>
<dbReference type="GO" id="GO:0016874">
    <property type="term" value="F:ligase activity"/>
    <property type="evidence" value="ECO:0007669"/>
    <property type="project" value="UniProtKB-KW"/>
</dbReference>
<dbReference type="Pfam" id="PF05699">
    <property type="entry name" value="Dimer_Tnp_hAT"/>
    <property type="match status" value="1"/>
</dbReference>
<evidence type="ECO:0000313" key="3">
    <source>
        <dbReference type="EMBL" id="KAK0134200.1"/>
    </source>
</evidence>
<reference evidence="3" key="1">
    <citation type="journal article" date="2023" name="Front. Mar. Sci.">
        <title>A new Merluccius polli reference genome to investigate the effects of global change in West African waters.</title>
        <authorList>
            <person name="Mateo J.L."/>
            <person name="Blanco-Fernandez C."/>
            <person name="Garcia-Vazquez E."/>
            <person name="Machado-Schiaffino G."/>
        </authorList>
    </citation>
    <scope>NUCLEOTIDE SEQUENCE</scope>
    <source>
        <strain evidence="3">C29</strain>
        <tissue evidence="3">Fin</tissue>
    </source>
</reference>
<dbReference type="EMBL" id="JAOPHQ010005727">
    <property type="protein sequence ID" value="KAK0134200.1"/>
    <property type="molecule type" value="Genomic_DNA"/>
</dbReference>
<organism evidence="3 4">
    <name type="scientific">Merluccius polli</name>
    <name type="common">Benguela hake</name>
    <name type="synonym">Merluccius cadenati</name>
    <dbReference type="NCBI Taxonomy" id="89951"/>
    <lineage>
        <taxon>Eukaryota</taxon>
        <taxon>Metazoa</taxon>
        <taxon>Chordata</taxon>
        <taxon>Craniata</taxon>
        <taxon>Vertebrata</taxon>
        <taxon>Euteleostomi</taxon>
        <taxon>Actinopterygii</taxon>
        <taxon>Neopterygii</taxon>
        <taxon>Teleostei</taxon>
        <taxon>Neoteleostei</taxon>
        <taxon>Acanthomorphata</taxon>
        <taxon>Zeiogadaria</taxon>
        <taxon>Gadariae</taxon>
        <taxon>Gadiformes</taxon>
        <taxon>Gadoidei</taxon>
        <taxon>Merlucciidae</taxon>
        <taxon>Merluccius</taxon>
    </lineage>
</organism>
<dbReference type="Proteomes" id="UP001174136">
    <property type="component" value="Unassembled WGS sequence"/>
</dbReference>
<keyword evidence="4" id="KW-1185">Reference proteome</keyword>
<sequence length="727" mass="81226">MQKKQGDLLMFFKKSGQPDPKRPKLAVDSGGHGECSSSVSGIVEDRGDNSETAKDDSEAGAPVRGELEREGLVVTDGGEAACGEIWTKEQFKEKQKTYPWLTMGKTGLGCATCKKVGSLGPDKSAGMRLAKEWVSGTVKSSAPDIVKQQRALRKKICEHGSTKAHEMASDIVEKAKEDTLTNIIINNESDHIQTTARIFRTAYKEAKRHRPAYGFEQEIDCQEMNGLNMGRILHSNVACSHIQQHIATDMKKKLLEKIVTCAPKIGLMLDEATGLNRKSALIVYLRVQLPEMESPENIFFELIELDDLRAEGIVRKLLESLHRANFNEDFLSKTLVALTCDGASVMLGRKSGVAVRLQSLFPSLVVWHCAAHRLELAVGDVVKEMAAVNHFKMFMDKLYSLYSTSNKNRIELKECADALDVQLCKIGRVLDTRWVSSSLRAVEAVWKSCPALHRHFTQAAQDPSRDSTTRESYNRLAKRLSSHAFVTNLGLMYDALQELSELSLELQKQECNIMMSHKAISRQIRVFEAMSTRPGRHSQQSQSGVEEDSFFGVPLHAGRVTDRTLDSRAFFGSLARNLDKCLLSHGKDQSGYNKLIDDVKVVYPQYWPQEEDELFGEKEVEALCQQFSIHDPRQVIRAFREFRESYGELKGLLAAINTVPISSAECERGFSQMNLICSANRASLLPSTISTLLFLCLVGPPLTRFNPIPYVKSFVNPRTQKCTGPEE</sequence>
<dbReference type="InterPro" id="IPR008906">
    <property type="entry name" value="HATC_C_dom"/>
</dbReference>
<dbReference type="InterPro" id="IPR012337">
    <property type="entry name" value="RNaseH-like_sf"/>
</dbReference>
<protein>
    <submittedName>
        <fullName evidence="3">E3 SUMO-protein ligase KIAA1586</fullName>
    </submittedName>
</protein>
<name>A0AA47M5U1_MERPO</name>
<dbReference type="AlphaFoldDB" id="A0AA47M5U1"/>
<dbReference type="PANTHER" id="PTHR46880">
    <property type="entry name" value="RAS-ASSOCIATING DOMAIN-CONTAINING PROTEIN"/>
    <property type="match status" value="1"/>
</dbReference>
<accession>A0AA47M5U1</accession>
<gene>
    <name evidence="3" type="ORF">N1851_030243</name>
</gene>
<comment type="caution">
    <text evidence="3">The sequence shown here is derived from an EMBL/GenBank/DDBJ whole genome shotgun (WGS) entry which is preliminary data.</text>
</comment>
<feature type="region of interest" description="Disordered" evidence="1">
    <location>
        <begin position="1"/>
        <end position="65"/>
    </location>
</feature>
<evidence type="ECO:0000313" key="4">
    <source>
        <dbReference type="Proteomes" id="UP001174136"/>
    </source>
</evidence>
<keyword evidence="3" id="KW-0436">Ligase</keyword>
<feature type="domain" description="HAT C-terminal dimerisation" evidence="2">
    <location>
        <begin position="632"/>
        <end position="695"/>
    </location>
</feature>